<feature type="compositionally biased region" description="Low complexity" evidence="1">
    <location>
        <begin position="102"/>
        <end position="111"/>
    </location>
</feature>
<dbReference type="AlphaFoldDB" id="A0A8S9GV42"/>
<gene>
    <name evidence="2" type="ORF">F2Q70_00021093</name>
</gene>
<sequence>MVLHGGLEIGLQRDDYEEDEAWLRLTDGYGGGAGARLADDTGYAWRRRDDGRARALVVDSRCGGVMSAGLDDERREQWARVKPGRGFRSETSSSEAMGPGQRARVGAVRGR</sequence>
<feature type="region of interest" description="Disordered" evidence="1">
    <location>
        <begin position="80"/>
        <end position="111"/>
    </location>
</feature>
<dbReference type="EMBL" id="QGKY02001925">
    <property type="protein sequence ID" value="KAF2549603.1"/>
    <property type="molecule type" value="Genomic_DNA"/>
</dbReference>
<accession>A0A8S9GV42</accession>
<evidence type="ECO:0000256" key="1">
    <source>
        <dbReference type="SAM" id="MobiDB-lite"/>
    </source>
</evidence>
<proteinExistence type="predicted"/>
<reference evidence="2" key="1">
    <citation type="submission" date="2019-12" db="EMBL/GenBank/DDBJ databases">
        <title>Genome sequencing and annotation of Brassica cretica.</title>
        <authorList>
            <person name="Studholme D.J."/>
            <person name="Sarris P.F."/>
        </authorList>
    </citation>
    <scope>NUCLEOTIDE SEQUENCE</scope>
    <source>
        <strain evidence="2">PFS-102/07</strain>
        <tissue evidence="2">Leaf</tissue>
    </source>
</reference>
<protein>
    <submittedName>
        <fullName evidence="2">Uncharacterized protein</fullName>
    </submittedName>
</protein>
<comment type="caution">
    <text evidence="2">The sequence shown here is derived from an EMBL/GenBank/DDBJ whole genome shotgun (WGS) entry which is preliminary data.</text>
</comment>
<organism evidence="2">
    <name type="scientific">Brassica cretica</name>
    <name type="common">Mustard</name>
    <dbReference type="NCBI Taxonomy" id="69181"/>
    <lineage>
        <taxon>Eukaryota</taxon>
        <taxon>Viridiplantae</taxon>
        <taxon>Streptophyta</taxon>
        <taxon>Embryophyta</taxon>
        <taxon>Tracheophyta</taxon>
        <taxon>Spermatophyta</taxon>
        <taxon>Magnoliopsida</taxon>
        <taxon>eudicotyledons</taxon>
        <taxon>Gunneridae</taxon>
        <taxon>Pentapetalae</taxon>
        <taxon>rosids</taxon>
        <taxon>malvids</taxon>
        <taxon>Brassicales</taxon>
        <taxon>Brassicaceae</taxon>
        <taxon>Brassiceae</taxon>
        <taxon>Brassica</taxon>
    </lineage>
</organism>
<name>A0A8S9GV42_BRACR</name>
<evidence type="ECO:0000313" key="2">
    <source>
        <dbReference type="EMBL" id="KAF2549603.1"/>
    </source>
</evidence>